<dbReference type="Gene3D" id="3.40.630.30">
    <property type="match status" value="1"/>
</dbReference>
<dbReference type="PROSITE" id="PS51186">
    <property type="entry name" value="GNAT"/>
    <property type="match status" value="1"/>
</dbReference>
<dbReference type="InterPro" id="IPR016181">
    <property type="entry name" value="Acyl_CoA_acyltransferase"/>
</dbReference>
<proteinExistence type="predicted"/>
<keyword evidence="2" id="KW-0808">Transferase</keyword>
<dbReference type="AlphaFoldDB" id="A0A0R1M6E2"/>
<dbReference type="EMBL" id="AZEF01000027">
    <property type="protein sequence ID" value="KRL01140.1"/>
    <property type="molecule type" value="Genomic_DNA"/>
</dbReference>
<evidence type="ECO:0000313" key="2">
    <source>
        <dbReference type="EMBL" id="KRL01140.1"/>
    </source>
</evidence>
<dbReference type="InterPro" id="IPR000182">
    <property type="entry name" value="GNAT_dom"/>
</dbReference>
<dbReference type="Proteomes" id="UP000051621">
    <property type="component" value="Unassembled WGS sequence"/>
</dbReference>
<reference evidence="2 3" key="1">
    <citation type="journal article" date="2015" name="Genome Announc.">
        <title>Expanding the biotechnology potential of lactobacilli through comparative genomics of 213 strains and associated genera.</title>
        <authorList>
            <person name="Sun Z."/>
            <person name="Harris H.M."/>
            <person name="McCann A."/>
            <person name="Guo C."/>
            <person name="Argimon S."/>
            <person name="Zhang W."/>
            <person name="Yang X."/>
            <person name="Jeffery I.B."/>
            <person name="Cooney J.C."/>
            <person name="Kagawa T.F."/>
            <person name="Liu W."/>
            <person name="Song Y."/>
            <person name="Salvetti E."/>
            <person name="Wrobel A."/>
            <person name="Rasinkangas P."/>
            <person name="Parkhill J."/>
            <person name="Rea M.C."/>
            <person name="O'Sullivan O."/>
            <person name="Ritari J."/>
            <person name="Douillard F.P."/>
            <person name="Paul Ross R."/>
            <person name="Yang R."/>
            <person name="Briner A.E."/>
            <person name="Felis G.E."/>
            <person name="de Vos W.M."/>
            <person name="Barrangou R."/>
            <person name="Klaenhammer T.R."/>
            <person name="Caufield P.W."/>
            <person name="Cui Y."/>
            <person name="Zhang H."/>
            <person name="O'Toole P.W."/>
        </authorList>
    </citation>
    <scope>NUCLEOTIDE SEQUENCE [LARGE SCALE GENOMIC DNA]</scope>
    <source>
        <strain evidence="2 3">DSM 19910</strain>
    </source>
</reference>
<dbReference type="SUPFAM" id="SSF55729">
    <property type="entry name" value="Acyl-CoA N-acyltransferases (Nat)"/>
    <property type="match status" value="1"/>
</dbReference>
<organism evidence="2 3">
    <name type="scientific">Liquorilactobacillus capillatus DSM 19910</name>
    <dbReference type="NCBI Taxonomy" id="1423731"/>
    <lineage>
        <taxon>Bacteria</taxon>
        <taxon>Bacillati</taxon>
        <taxon>Bacillota</taxon>
        <taxon>Bacilli</taxon>
        <taxon>Lactobacillales</taxon>
        <taxon>Lactobacillaceae</taxon>
        <taxon>Liquorilactobacillus</taxon>
    </lineage>
</organism>
<evidence type="ECO:0000259" key="1">
    <source>
        <dbReference type="PROSITE" id="PS51186"/>
    </source>
</evidence>
<sequence>MELKKVKISTKSKGGLSMITYRTFKEDDAVEVAQLVALTMRTTNRKDYSQEYLENDLKHLTSQDFIEKAKYFHCYIFYDNQADKIVAVGSIGPYWGKKDESSLFNIFVLPAYQGQGIGRKLITVLENDPYFIRARRIEIPASITGLKFYQKMGYSYKDGYRQLDDEKLYRLEKFNHPKTV</sequence>
<dbReference type="CDD" id="cd04301">
    <property type="entry name" value="NAT_SF"/>
    <property type="match status" value="1"/>
</dbReference>
<gene>
    <name evidence="2" type="ORF">FC81_GL001279</name>
</gene>
<dbReference type="STRING" id="1423731.FC81_GL001279"/>
<protein>
    <submittedName>
        <fullName evidence="2">Acetyltransferase</fullName>
    </submittedName>
</protein>
<dbReference type="GO" id="GO:0016747">
    <property type="term" value="F:acyltransferase activity, transferring groups other than amino-acyl groups"/>
    <property type="evidence" value="ECO:0007669"/>
    <property type="project" value="InterPro"/>
</dbReference>
<feature type="domain" description="N-acetyltransferase" evidence="1">
    <location>
        <begin position="19"/>
        <end position="176"/>
    </location>
</feature>
<comment type="caution">
    <text evidence="2">The sequence shown here is derived from an EMBL/GenBank/DDBJ whole genome shotgun (WGS) entry which is preliminary data.</text>
</comment>
<name>A0A0R1M6E2_9LACO</name>
<dbReference type="PATRIC" id="fig|1423731.3.peg.1313"/>
<keyword evidence="3" id="KW-1185">Reference proteome</keyword>
<evidence type="ECO:0000313" key="3">
    <source>
        <dbReference type="Proteomes" id="UP000051621"/>
    </source>
</evidence>
<accession>A0A0R1M6E2</accession>
<dbReference type="Pfam" id="PF13508">
    <property type="entry name" value="Acetyltransf_7"/>
    <property type="match status" value="1"/>
</dbReference>